<dbReference type="InterPro" id="IPR051707">
    <property type="entry name" value="PI-Interact_SigTrans_Reg"/>
</dbReference>
<dbReference type="InterPro" id="IPR001849">
    <property type="entry name" value="PH_domain"/>
</dbReference>
<dbReference type="InterPro" id="IPR011993">
    <property type="entry name" value="PH-like_dom_sf"/>
</dbReference>
<feature type="compositionally biased region" description="Low complexity" evidence="1">
    <location>
        <begin position="49"/>
        <end position="85"/>
    </location>
</feature>
<evidence type="ECO:0000256" key="1">
    <source>
        <dbReference type="SAM" id="MobiDB-lite"/>
    </source>
</evidence>
<feature type="compositionally biased region" description="Polar residues" evidence="1">
    <location>
        <begin position="302"/>
        <end position="318"/>
    </location>
</feature>
<feature type="region of interest" description="Disordered" evidence="1">
    <location>
        <begin position="273"/>
        <end position="319"/>
    </location>
</feature>
<dbReference type="PROSITE" id="PS50003">
    <property type="entry name" value="PH_DOMAIN"/>
    <property type="match status" value="2"/>
</dbReference>
<dbReference type="FunFam" id="2.30.29.30:FF:000286">
    <property type="entry name" value="PH-protein kinase domain containing protein"/>
    <property type="match status" value="1"/>
</dbReference>
<feature type="compositionally biased region" description="Polar residues" evidence="1">
    <location>
        <begin position="654"/>
        <end position="666"/>
    </location>
</feature>
<feature type="region of interest" description="Disordered" evidence="1">
    <location>
        <begin position="1"/>
        <end position="159"/>
    </location>
</feature>
<dbReference type="EMBL" id="LN483157">
    <property type="protein sequence ID" value="CED83751.1"/>
    <property type="molecule type" value="Genomic_DNA"/>
</dbReference>
<dbReference type="Gene3D" id="2.30.29.30">
    <property type="entry name" value="Pleckstrin-homology domain (PH domain)/Phosphotyrosine-binding domain (PTB)"/>
    <property type="match status" value="2"/>
</dbReference>
<protein>
    <submittedName>
        <fullName evidence="3">Pleckstrin homology-like domain</fullName>
    </submittedName>
</protein>
<organism evidence="3">
    <name type="scientific">Phaffia rhodozyma</name>
    <name type="common">Yeast</name>
    <name type="synonym">Xanthophyllomyces dendrorhous</name>
    <dbReference type="NCBI Taxonomy" id="264483"/>
    <lineage>
        <taxon>Eukaryota</taxon>
        <taxon>Fungi</taxon>
        <taxon>Dikarya</taxon>
        <taxon>Basidiomycota</taxon>
        <taxon>Agaricomycotina</taxon>
        <taxon>Tremellomycetes</taxon>
        <taxon>Cystofilobasidiales</taxon>
        <taxon>Mrakiaceae</taxon>
        <taxon>Phaffia</taxon>
    </lineage>
</organism>
<feature type="region of interest" description="Disordered" evidence="1">
    <location>
        <begin position="334"/>
        <end position="423"/>
    </location>
</feature>
<evidence type="ECO:0000313" key="3">
    <source>
        <dbReference type="EMBL" id="CED83751.1"/>
    </source>
</evidence>
<feature type="compositionally biased region" description="Polar residues" evidence="1">
    <location>
        <begin position="276"/>
        <end position="292"/>
    </location>
</feature>
<feature type="compositionally biased region" description="Acidic residues" evidence="1">
    <location>
        <begin position="129"/>
        <end position="152"/>
    </location>
</feature>
<feature type="compositionally biased region" description="Low complexity" evidence="1">
    <location>
        <begin position="409"/>
        <end position="423"/>
    </location>
</feature>
<feature type="compositionally biased region" description="Low complexity" evidence="1">
    <location>
        <begin position="1"/>
        <end position="10"/>
    </location>
</feature>
<dbReference type="PANTHER" id="PTHR14336">
    <property type="entry name" value="TANDEM PH DOMAIN CONTAINING PROTEIN"/>
    <property type="match status" value="1"/>
</dbReference>
<feature type="domain" description="PH" evidence="2">
    <location>
        <begin position="162"/>
        <end position="257"/>
    </location>
</feature>
<reference evidence="3" key="1">
    <citation type="submission" date="2014-08" db="EMBL/GenBank/DDBJ databases">
        <authorList>
            <person name="Sharma Rahul"/>
            <person name="Thines Marco"/>
        </authorList>
    </citation>
    <scope>NUCLEOTIDE SEQUENCE</scope>
</reference>
<dbReference type="SUPFAM" id="SSF50729">
    <property type="entry name" value="PH domain-like"/>
    <property type="match status" value="2"/>
</dbReference>
<feature type="domain" description="PH" evidence="2">
    <location>
        <begin position="428"/>
        <end position="577"/>
    </location>
</feature>
<feature type="compositionally biased region" description="Low complexity" evidence="1">
    <location>
        <begin position="667"/>
        <end position="681"/>
    </location>
</feature>
<feature type="compositionally biased region" description="Polar residues" evidence="1">
    <location>
        <begin position="381"/>
        <end position="393"/>
    </location>
</feature>
<dbReference type="Pfam" id="PF00169">
    <property type="entry name" value="PH"/>
    <property type="match status" value="2"/>
</dbReference>
<sequence length="733" mass="78081">MSATTSVPLSSSPPSPHAPPAHPPSKREIERRLSLSVPAPPKMSRKKSVASSSGVPGSPTVESLPPLLSPGLSSSFQTSFMSSPPSGTPIPIQSPPAGLHPAPPSHNLLSIIEGPPRGAGVTGRTFSDSENEAGDEEEDEEDDEEEGMEEDEEMRKKVEGERILKSGYLEKKGEKRKSWKKRWFVLRTGRLSYYKDNREYKLLKLIDLREIHSTSLVQLKKHIAALGIVTQSRTFYVKASSSIDAENWVEAINAACRDLKQMDEMEHEMKTGMNMADSSTGNQRKQSRSGSSGVMAPPIPIATSSHQRSPSLSGSSLPTVGILKGPSPVLTASFLGPVVGQPTQPNGPPTPLRLNTNQPSWGDVQTPHAGSLVTSPMERQAAQSPTRMGATSSSEDEDFEEPMTPAQGSPVMAPPTVSSSSSAVNPNKVILKAYLMKMGKRKNWRKRWFVLTSGSLMYSSSHMDTKPHRIIPLIKVLDALEYEPVGSKDSGARTDKLYPTSSSNYDLAGVAESLSSSPLKAGLHTAASAVGVGSGDRAARNINHAFKIITPKKVFIVCAPSEEEEIQWLSALQALIARRVAGNQAAAVLGGKLNSPIPPVQSRSLSPTSISTALPSAGASSIAQAHIPTILEQPPSPPSSTMIYSLPSPALTTSTVGQNAGSISTYPTRTPSPSASRSAPSDLAQHHLPSIASQMSGSVVKPGSRARGSDDLDERGRSVGMTREHNDEARLSS</sequence>
<dbReference type="SMART" id="SM00233">
    <property type="entry name" value="PH"/>
    <property type="match status" value="2"/>
</dbReference>
<feature type="region of interest" description="Disordered" evidence="1">
    <location>
        <begin position="654"/>
        <end position="733"/>
    </location>
</feature>
<feature type="compositionally biased region" description="Pro residues" evidence="1">
    <location>
        <begin position="11"/>
        <end position="23"/>
    </location>
</feature>
<dbReference type="PANTHER" id="PTHR14336:SF8">
    <property type="entry name" value="PROTEIN OPY1"/>
    <property type="match status" value="1"/>
</dbReference>
<feature type="compositionally biased region" description="Basic and acidic residues" evidence="1">
    <location>
        <begin position="707"/>
        <end position="733"/>
    </location>
</feature>
<dbReference type="AlphaFoldDB" id="A0A0F7SQN6"/>
<proteinExistence type="predicted"/>
<evidence type="ECO:0000259" key="2">
    <source>
        <dbReference type="PROSITE" id="PS50003"/>
    </source>
</evidence>
<name>A0A0F7SQN6_PHARH</name>
<accession>A0A0F7SQN6</accession>